<dbReference type="InterPro" id="IPR017189">
    <property type="entry name" value="CTP-phospocholine_CTT"/>
</dbReference>
<reference evidence="5 6" key="1">
    <citation type="submission" date="2017-02" db="EMBL/GenBank/DDBJ databases">
        <title>Draft genome sequence of Haemophilus felis CCUG 31170 type strain.</title>
        <authorList>
            <person name="Engstrom-Jakobsson H."/>
            <person name="Salva-Serra F."/>
            <person name="Thorell K."/>
            <person name="Gonzales-Siles L."/>
            <person name="Karlsson R."/>
            <person name="Boulund F."/>
            <person name="Engstrand L."/>
            <person name="Kristiansson E."/>
            <person name="Moore E."/>
        </authorList>
    </citation>
    <scope>NUCLEOTIDE SEQUENCE [LARGE SCALE GENOMIC DNA]</scope>
    <source>
        <strain evidence="5 6">CCUG 31170</strain>
    </source>
</reference>
<accession>A0A1T0B5L1</accession>
<dbReference type="GO" id="GO:0016779">
    <property type="term" value="F:nucleotidyltransferase activity"/>
    <property type="evidence" value="ECO:0007669"/>
    <property type="project" value="UniProtKB-KW"/>
</dbReference>
<dbReference type="SUPFAM" id="SSF53448">
    <property type="entry name" value="Nucleotide-diphospho-sugar transferases"/>
    <property type="match status" value="1"/>
</dbReference>
<keyword evidence="2 5" id="KW-0548">Nucleotidyltransferase</keyword>
<organism evidence="5 6">
    <name type="scientific">[Haemophilus] felis</name>
    <dbReference type="NCBI Taxonomy" id="123822"/>
    <lineage>
        <taxon>Bacteria</taxon>
        <taxon>Pseudomonadati</taxon>
        <taxon>Pseudomonadota</taxon>
        <taxon>Gammaproteobacteria</taxon>
        <taxon>Pasteurellales</taxon>
        <taxon>Pasteurellaceae</taxon>
    </lineage>
</organism>
<dbReference type="Gene3D" id="3.90.550.10">
    <property type="entry name" value="Spore Coat Polysaccharide Biosynthesis Protein SpsA, Chain A"/>
    <property type="match status" value="1"/>
</dbReference>
<feature type="domain" description="MobA-like NTP transferase" evidence="4">
    <location>
        <begin position="3"/>
        <end position="89"/>
    </location>
</feature>
<dbReference type="PANTHER" id="PTHR43584:SF5">
    <property type="entry name" value="PROTEIN LICC"/>
    <property type="match status" value="1"/>
</dbReference>
<keyword evidence="3" id="KW-0460">Magnesium</keyword>
<dbReference type="Pfam" id="PF12804">
    <property type="entry name" value="NTP_transf_3"/>
    <property type="match status" value="1"/>
</dbReference>
<evidence type="ECO:0000259" key="4">
    <source>
        <dbReference type="Pfam" id="PF12804"/>
    </source>
</evidence>
<dbReference type="PIRSF" id="PIRSF037382">
    <property type="entry name" value="CCT_LicC"/>
    <property type="match status" value="1"/>
</dbReference>
<gene>
    <name evidence="5" type="ORF">B0188_04145</name>
</gene>
<dbReference type="EMBL" id="MUYB01000015">
    <property type="protein sequence ID" value="OOS05209.1"/>
    <property type="molecule type" value="Genomic_DNA"/>
</dbReference>
<dbReference type="AlphaFoldDB" id="A0A1T0B5L1"/>
<comment type="caution">
    <text evidence="5">The sequence shown here is derived from an EMBL/GenBank/DDBJ whole genome shotgun (WGS) entry which is preliminary data.</text>
</comment>
<evidence type="ECO:0000256" key="2">
    <source>
        <dbReference type="ARBA" id="ARBA00022695"/>
    </source>
</evidence>
<dbReference type="OrthoDB" id="9803871at2"/>
<name>A0A1T0B5L1_9PAST</name>
<dbReference type="PANTHER" id="PTHR43584">
    <property type="entry name" value="NUCLEOTIDYL TRANSFERASE"/>
    <property type="match status" value="1"/>
</dbReference>
<evidence type="ECO:0000256" key="3">
    <source>
        <dbReference type="ARBA" id="ARBA00022842"/>
    </source>
</evidence>
<dbReference type="CDD" id="cd02523">
    <property type="entry name" value="PC_cytidylyltransferase"/>
    <property type="match status" value="1"/>
</dbReference>
<sequence>MNAIILAAGLGSRFKDITRKTHKALLPILGEPNIERTIKYLREANINDIYIVTGHLSEQFSYLKDKYGCHILYNEKYSEYNSIYSFHIAREIFNDSYVIDADVVLFKNIFLKSPRKSFYFVIERPYSDEKEWIPELDNNKKIINIKVSNEVKPSLLGVSYWQKKDCEKIKSELKNYLSNALLVNSKLYWDNIPMNMISDLDVTTALISLEDGYEMDKWEHYQFIINKINKEKL</sequence>
<dbReference type="InterPro" id="IPR050065">
    <property type="entry name" value="GlmU-like"/>
</dbReference>
<dbReference type="Proteomes" id="UP000190023">
    <property type="component" value="Unassembled WGS sequence"/>
</dbReference>
<dbReference type="InterPro" id="IPR025877">
    <property type="entry name" value="MobA-like_NTP_Trfase"/>
</dbReference>
<evidence type="ECO:0000256" key="1">
    <source>
        <dbReference type="ARBA" id="ARBA00022679"/>
    </source>
</evidence>
<evidence type="ECO:0000313" key="5">
    <source>
        <dbReference type="EMBL" id="OOS05209.1"/>
    </source>
</evidence>
<protein>
    <submittedName>
        <fullName evidence="5">CTP--phosphocholine cytidylyltransferase</fullName>
    </submittedName>
</protein>
<dbReference type="InterPro" id="IPR029044">
    <property type="entry name" value="Nucleotide-diphossugar_trans"/>
</dbReference>
<dbReference type="STRING" id="123822.B0188_04145"/>
<proteinExistence type="predicted"/>
<keyword evidence="1 5" id="KW-0808">Transferase</keyword>
<keyword evidence="6" id="KW-1185">Reference proteome</keyword>
<evidence type="ECO:0000313" key="6">
    <source>
        <dbReference type="Proteomes" id="UP000190023"/>
    </source>
</evidence>